<dbReference type="SUPFAM" id="SSF46955">
    <property type="entry name" value="Putative DNA-binding domain"/>
    <property type="match status" value="1"/>
</dbReference>
<dbReference type="PANTHER" id="PTHR30204:SF93">
    <property type="entry name" value="HTH MERR-TYPE DOMAIN-CONTAINING PROTEIN"/>
    <property type="match status" value="1"/>
</dbReference>
<dbReference type="InterPro" id="IPR000551">
    <property type="entry name" value="MerR-type_HTH_dom"/>
</dbReference>
<dbReference type="EMBL" id="VMNW02000039">
    <property type="protein sequence ID" value="KAA9157740.1"/>
    <property type="molecule type" value="Genomic_DNA"/>
</dbReference>
<dbReference type="InterPro" id="IPR009061">
    <property type="entry name" value="DNA-bd_dom_put_sf"/>
</dbReference>
<feature type="coiled-coil region" evidence="2">
    <location>
        <begin position="80"/>
        <end position="114"/>
    </location>
</feature>
<proteinExistence type="predicted"/>
<dbReference type="PROSITE" id="PS50937">
    <property type="entry name" value="HTH_MERR_2"/>
    <property type="match status" value="1"/>
</dbReference>
<dbReference type="Gene3D" id="1.10.1660.10">
    <property type="match status" value="1"/>
</dbReference>
<dbReference type="Proteomes" id="UP000319769">
    <property type="component" value="Unassembled WGS sequence"/>
</dbReference>
<dbReference type="GO" id="GO:0003700">
    <property type="term" value="F:DNA-binding transcription factor activity"/>
    <property type="evidence" value="ECO:0007669"/>
    <property type="project" value="InterPro"/>
</dbReference>
<organism evidence="5 6">
    <name type="scientific">Amycolatopsis acidicola</name>
    <dbReference type="NCBI Taxonomy" id="2596893"/>
    <lineage>
        <taxon>Bacteria</taxon>
        <taxon>Bacillati</taxon>
        <taxon>Actinomycetota</taxon>
        <taxon>Actinomycetes</taxon>
        <taxon>Pseudonocardiales</taxon>
        <taxon>Pseudonocardiaceae</taxon>
        <taxon>Amycolatopsis</taxon>
    </lineage>
</organism>
<evidence type="ECO:0000256" key="3">
    <source>
        <dbReference type="SAM" id="MobiDB-lite"/>
    </source>
</evidence>
<comment type="caution">
    <text evidence="5">The sequence shown here is derived from an EMBL/GenBank/DDBJ whole genome shotgun (WGS) entry which is preliminary data.</text>
</comment>
<gene>
    <name evidence="5" type="ORF">FPZ12_024155</name>
</gene>
<evidence type="ECO:0000313" key="6">
    <source>
        <dbReference type="Proteomes" id="UP000319769"/>
    </source>
</evidence>
<dbReference type="InterPro" id="IPR047057">
    <property type="entry name" value="MerR_fam"/>
</dbReference>
<evidence type="ECO:0000259" key="4">
    <source>
        <dbReference type="PROSITE" id="PS50937"/>
    </source>
</evidence>
<name>A0A5N0UXH0_9PSEU</name>
<evidence type="ECO:0000313" key="5">
    <source>
        <dbReference type="EMBL" id="KAA9157740.1"/>
    </source>
</evidence>
<sequence>MLADLGRLDDQDYPAFTTGQAAKMLGVQEAFLRSLDTAELVRPHRSEGGHRRYSRRQLTRVARLREELDEGHTLAAAGRIIGLQDQLADAEDQLADTEGRLAAAETEIADLRVELGRDGPAGQIATPDGHGPGAAGPPPERA</sequence>
<evidence type="ECO:0000256" key="1">
    <source>
        <dbReference type="ARBA" id="ARBA00023125"/>
    </source>
</evidence>
<feature type="region of interest" description="Disordered" evidence="3">
    <location>
        <begin position="115"/>
        <end position="142"/>
    </location>
</feature>
<dbReference type="SMART" id="SM00422">
    <property type="entry name" value="HTH_MERR"/>
    <property type="match status" value="1"/>
</dbReference>
<dbReference type="AlphaFoldDB" id="A0A5N0UXH0"/>
<accession>A0A5N0UXH0</accession>
<keyword evidence="1" id="KW-0238">DNA-binding</keyword>
<protein>
    <submittedName>
        <fullName evidence="5">MerR family transcriptional regulator</fullName>
    </submittedName>
</protein>
<dbReference type="RefSeq" id="WP_144749008.1">
    <property type="nucleotide sequence ID" value="NZ_VMNW02000039.1"/>
</dbReference>
<dbReference type="PANTHER" id="PTHR30204">
    <property type="entry name" value="REDOX-CYCLING DRUG-SENSING TRANSCRIPTIONAL ACTIVATOR SOXR"/>
    <property type="match status" value="1"/>
</dbReference>
<evidence type="ECO:0000256" key="2">
    <source>
        <dbReference type="SAM" id="Coils"/>
    </source>
</evidence>
<dbReference type="OrthoDB" id="3387956at2"/>
<dbReference type="GO" id="GO:0003677">
    <property type="term" value="F:DNA binding"/>
    <property type="evidence" value="ECO:0007669"/>
    <property type="project" value="UniProtKB-KW"/>
</dbReference>
<reference evidence="5" key="1">
    <citation type="submission" date="2019-09" db="EMBL/GenBank/DDBJ databases">
        <authorList>
            <person name="Teo W.F.A."/>
            <person name="Duangmal K."/>
        </authorList>
    </citation>
    <scope>NUCLEOTIDE SEQUENCE [LARGE SCALE GENOMIC DNA]</scope>
    <source>
        <strain evidence="5">K81G1</strain>
    </source>
</reference>
<dbReference type="Pfam" id="PF13411">
    <property type="entry name" value="MerR_1"/>
    <property type="match status" value="1"/>
</dbReference>
<keyword evidence="2" id="KW-0175">Coiled coil</keyword>
<feature type="domain" description="HTH merR-type" evidence="4">
    <location>
        <begin position="15"/>
        <end position="83"/>
    </location>
</feature>
<dbReference type="CDD" id="cd00592">
    <property type="entry name" value="HTH_MerR-like"/>
    <property type="match status" value="1"/>
</dbReference>
<keyword evidence="6" id="KW-1185">Reference proteome</keyword>